<comment type="caution">
    <text evidence="1">The sequence shown here is derived from an EMBL/GenBank/DDBJ whole genome shotgun (WGS) entry which is preliminary data.</text>
</comment>
<proteinExistence type="predicted"/>
<keyword evidence="2" id="KW-1185">Reference proteome</keyword>
<dbReference type="Proteomes" id="UP001597542">
    <property type="component" value="Unassembled WGS sequence"/>
</dbReference>
<sequence>MIEHTVRLTGVPGTFQASSFTEWIGHLVDVTGLDPALHHVLKAVENTEDGTASTLTIVTIRDDGPDLAAAMSVRVGTPTCPVRAFVAGTQVSAAQMEAPLQVGAPVRVGDQHYTVQAVSYPARQPDGTTTGDDYQRADLVAADGTPFDVRTLGGAPAALAGLFGGA</sequence>
<protein>
    <submittedName>
        <fullName evidence="1">Uncharacterized protein</fullName>
    </submittedName>
</protein>
<dbReference type="RefSeq" id="WP_344283227.1">
    <property type="nucleotide sequence ID" value="NZ_BAAAHV010000022.1"/>
</dbReference>
<reference evidence="2" key="1">
    <citation type="journal article" date="2019" name="Int. J. Syst. Evol. Microbiol.">
        <title>The Global Catalogue of Microorganisms (GCM) 10K type strain sequencing project: providing services to taxonomists for standard genome sequencing and annotation.</title>
        <authorList>
            <consortium name="The Broad Institute Genomics Platform"/>
            <consortium name="The Broad Institute Genome Sequencing Center for Infectious Disease"/>
            <person name="Wu L."/>
            <person name="Ma J."/>
        </authorList>
    </citation>
    <scope>NUCLEOTIDE SEQUENCE [LARGE SCALE GENOMIC DNA]</scope>
    <source>
        <strain evidence="2">CGMCC 4.7638</strain>
    </source>
</reference>
<name>A0ABW5I4J6_9PSEU</name>
<dbReference type="EMBL" id="JBHUKQ010000014">
    <property type="protein sequence ID" value="MFD2484143.1"/>
    <property type="molecule type" value="Genomic_DNA"/>
</dbReference>
<organism evidence="1 2">
    <name type="scientific">Amycolatopsis albidoflavus</name>
    <dbReference type="NCBI Taxonomy" id="102226"/>
    <lineage>
        <taxon>Bacteria</taxon>
        <taxon>Bacillati</taxon>
        <taxon>Actinomycetota</taxon>
        <taxon>Actinomycetes</taxon>
        <taxon>Pseudonocardiales</taxon>
        <taxon>Pseudonocardiaceae</taxon>
        <taxon>Amycolatopsis</taxon>
    </lineage>
</organism>
<evidence type="ECO:0000313" key="2">
    <source>
        <dbReference type="Proteomes" id="UP001597542"/>
    </source>
</evidence>
<gene>
    <name evidence="1" type="ORF">ACFSUT_27960</name>
</gene>
<accession>A0ABW5I4J6</accession>
<evidence type="ECO:0000313" key="1">
    <source>
        <dbReference type="EMBL" id="MFD2484143.1"/>
    </source>
</evidence>